<feature type="binding site" evidence="10">
    <location>
        <position position="40"/>
    </location>
    <ligand>
        <name>Mn(2+)</name>
        <dbReference type="ChEBI" id="CHEBI:29035"/>
        <label>2</label>
    </ligand>
</feature>
<dbReference type="AlphaFoldDB" id="A0A2X0WUV9"/>
<feature type="domain" description="Calcineurin-like phosphoesterase" evidence="11">
    <location>
        <begin position="1"/>
        <end position="200"/>
    </location>
</feature>
<feature type="binding site" evidence="10">
    <location>
        <position position="121"/>
    </location>
    <ligand>
        <name>substrate</name>
    </ligand>
</feature>
<dbReference type="GO" id="GO:0009245">
    <property type="term" value="P:lipid A biosynthetic process"/>
    <property type="evidence" value="ECO:0007669"/>
    <property type="project" value="UniProtKB-UniRule"/>
</dbReference>
<dbReference type="GO" id="GO:0008758">
    <property type="term" value="F:UDP-2,3-diacylglucosamine hydrolase activity"/>
    <property type="evidence" value="ECO:0007669"/>
    <property type="project" value="UniProtKB-UniRule"/>
</dbReference>
<evidence type="ECO:0000256" key="5">
    <source>
        <dbReference type="ARBA" id="ARBA00022723"/>
    </source>
</evidence>
<dbReference type="Gene3D" id="3.60.21.10">
    <property type="match status" value="1"/>
</dbReference>
<feature type="binding site" evidence="10">
    <location>
        <position position="40"/>
    </location>
    <ligand>
        <name>Mn(2+)</name>
        <dbReference type="ChEBI" id="CHEBI:29035"/>
        <label>1</label>
    </ligand>
</feature>
<keyword evidence="2 10" id="KW-0444">Lipid biosynthesis</keyword>
<dbReference type="GO" id="GO:0030145">
    <property type="term" value="F:manganese ion binding"/>
    <property type="evidence" value="ECO:0007669"/>
    <property type="project" value="UniProtKB-UniRule"/>
</dbReference>
<comment type="function">
    <text evidence="10">Hydrolyzes the pyrophosphate bond of UDP-2,3-diacylglucosamine to yield 2,3-diacylglucosamine 1-phosphate (lipid X) and UMP by catalyzing the attack of water at the alpha-P atom. Involved in the biosynthesis of lipid A, a phosphorylated glycolipid that anchors the lipopolysaccharide to the outer membrane of the cell.</text>
</comment>
<keyword evidence="6 10" id="KW-0378">Hydrolase</keyword>
<dbReference type="CDD" id="cd07398">
    <property type="entry name" value="MPP_YbbF-LpxH"/>
    <property type="match status" value="1"/>
</dbReference>
<keyword evidence="7 10" id="KW-0443">Lipid metabolism</keyword>
<evidence type="ECO:0000256" key="9">
    <source>
        <dbReference type="ARBA" id="ARBA00023211"/>
    </source>
</evidence>
<evidence type="ECO:0000256" key="1">
    <source>
        <dbReference type="ARBA" id="ARBA00022475"/>
    </source>
</evidence>
<dbReference type="PANTHER" id="PTHR34990:SF1">
    <property type="entry name" value="UDP-2,3-DIACYLGLUCOSAMINE HYDROLASE"/>
    <property type="match status" value="1"/>
</dbReference>
<comment type="subcellular location">
    <subcellularLocation>
        <location evidence="10">Cell inner membrane</location>
        <topology evidence="10">Peripheral membrane protein</topology>
        <orientation evidence="10">Cytoplasmic side</orientation>
    </subcellularLocation>
</comment>
<dbReference type="RefSeq" id="WP_113743454.1">
    <property type="nucleotide sequence ID" value="NZ_UAPV01000001.1"/>
</dbReference>
<dbReference type="Pfam" id="PF00149">
    <property type="entry name" value="Metallophos"/>
    <property type="match status" value="1"/>
</dbReference>
<reference evidence="12 13" key="1">
    <citation type="submission" date="2018-06" db="EMBL/GenBank/DDBJ databases">
        <authorList>
            <consortium name="Pathogen Informatics"/>
            <person name="Doyle S."/>
        </authorList>
    </citation>
    <scope>NUCLEOTIDE SEQUENCE [LARGE SCALE GENOMIC DNA]</scope>
    <source>
        <strain evidence="12 13">NCTC13093</strain>
    </source>
</reference>
<dbReference type="Proteomes" id="UP000250086">
    <property type="component" value="Unassembled WGS sequence"/>
</dbReference>
<name>A0A2X0WUV9_9GAMM</name>
<dbReference type="NCBIfam" id="NF003743">
    <property type="entry name" value="PRK05340.1"/>
    <property type="match status" value="1"/>
</dbReference>
<dbReference type="InterPro" id="IPR004843">
    <property type="entry name" value="Calcineurin-like_PHP"/>
</dbReference>
<evidence type="ECO:0000313" key="13">
    <source>
        <dbReference type="Proteomes" id="UP000250086"/>
    </source>
</evidence>
<dbReference type="PANTHER" id="PTHR34990">
    <property type="entry name" value="UDP-2,3-DIACYLGLUCOSAMINE HYDROLASE-RELATED"/>
    <property type="match status" value="1"/>
</dbReference>
<feature type="binding site" evidence="10">
    <location>
        <position position="113"/>
    </location>
    <ligand>
        <name>Mn(2+)</name>
        <dbReference type="ChEBI" id="CHEBI:29035"/>
        <label>2</label>
    </ligand>
</feature>
<dbReference type="InterPro" id="IPR043461">
    <property type="entry name" value="LpxH-like"/>
</dbReference>
<evidence type="ECO:0000259" key="11">
    <source>
        <dbReference type="Pfam" id="PF00149"/>
    </source>
</evidence>
<feature type="binding site" evidence="10">
    <location>
        <position position="196"/>
    </location>
    <ligand>
        <name>Mn(2+)</name>
        <dbReference type="ChEBI" id="CHEBI:29035"/>
        <label>2</label>
    </ligand>
</feature>
<comment type="catalytic activity">
    <reaction evidence="10">
        <text>UDP-2-N,3-O-bis[(3R)-3-hydroxytetradecanoyl]-alpha-D-glucosamine + H2O = 2-N,3-O-bis[(3R)-3-hydroxytetradecanoyl]-alpha-D-glucosaminyl 1-phosphate + UMP + 2 H(+)</text>
        <dbReference type="Rhea" id="RHEA:25213"/>
        <dbReference type="ChEBI" id="CHEBI:15377"/>
        <dbReference type="ChEBI" id="CHEBI:15378"/>
        <dbReference type="ChEBI" id="CHEBI:57865"/>
        <dbReference type="ChEBI" id="CHEBI:57957"/>
        <dbReference type="ChEBI" id="CHEBI:78847"/>
        <dbReference type="EC" id="3.6.1.54"/>
    </reaction>
</comment>
<evidence type="ECO:0000256" key="2">
    <source>
        <dbReference type="ARBA" id="ARBA00022516"/>
    </source>
</evidence>
<feature type="binding site" evidence="10">
    <location>
        <position position="159"/>
    </location>
    <ligand>
        <name>substrate</name>
    </ligand>
</feature>
<proteinExistence type="inferred from homology"/>
<evidence type="ECO:0000256" key="3">
    <source>
        <dbReference type="ARBA" id="ARBA00022519"/>
    </source>
</evidence>
<evidence type="ECO:0000313" key="12">
    <source>
        <dbReference type="EMBL" id="SPT69271.1"/>
    </source>
</evidence>
<comment type="cofactor">
    <cofactor evidence="10">
        <name>Mn(2+)</name>
        <dbReference type="ChEBI" id="CHEBI:29035"/>
    </cofactor>
    <text evidence="10">Binds 2 Mn(2+) ions per subunit in a binuclear metal center.</text>
</comment>
<feature type="binding site" evidence="10">
    <location>
        <position position="166"/>
    </location>
    <ligand>
        <name>substrate</name>
    </ligand>
</feature>
<gene>
    <name evidence="10 12" type="primary">lpxH</name>
    <name evidence="12" type="ORF">NCTC13093_00637</name>
</gene>
<accession>A0A2X0WUV9</accession>
<evidence type="ECO:0000256" key="8">
    <source>
        <dbReference type="ARBA" id="ARBA00023136"/>
    </source>
</evidence>
<sequence length="255" mass="28931">MAIYIISDLHLSAANYDLCVAFDNFIKSLSVNDRVVIAGDLFDFFVGIDENDIAQNSVRDTLKEASAKGTRCYFIRGNRDFLMSPEDASYFSMLLLDDFENIPTPNGNFLITHGDLLCSNDTGYLRFRKICKMGWLQSLFRALPLKLRLTIGRKIRNKSSADKSMRLLTDRIYEVTVPTVDQYLTEYGVSGIVHGHTHVYGRFENESPVCAMRFSLGAWGSTYSYFRADKNGIAIVQKNIDLLLPDAKKKKKQHP</sequence>
<comment type="pathway">
    <text evidence="10">Glycolipid biosynthesis; lipid IV(A) biosynthesis; lipid IV(A) from (3R)-3-hydroxytetradecanoyl-[acyl-carrier-protein] and UDP-N-acetyl-alpha-D-glucosamine: step 4/6.</text>
</comment>
<dbReference type="UniPathway" id="UPA00359">
    <property type="reaction ID" value="UER00480"/>
</dbReference>
<organism evidence="12 13">
    <name type="scientific">Anaerobiospirillum thomasii</name>
    <dbReference type="NCBI Taxonomy" id="179995"/>
    <lineage>
        <taxon>Bacteria</taxon>
        <taxon>Pseudomonadati</taxon>
        <taxon>Pseudomonadota</taxon>
        <taxon>Gammaproteobacteria</taxon>
        <taxon>Aeromonadales</taxon>
        <taxon>Succinivibrionaceae</taxon>
        <taxon>Anaerobiospirillum</taxon>
    </lineage>
</organism>
<feature type="binding site" evidence="10">
    <location>
        <position position="78"/>
    </location>
    <ligand>
        <name>Mn(2+)</name>
        <dbReference type="ChEBI" id="CHEBI:29035"/>
        <label>2</label>
    </ligand>
</feature>
<protein>
    <recommendedName>
        <fullName evidence="10">UDP-2,3-diacylglucosamine hydrolase</fullName>
        <ecNumber evidence="10">3.6.1.54</ecNumber>
    </recommendedName>
    <alternativeName>
        <fullName evidence="10">UDP-2,3-diacylglucosamine diphosphatase</fullName>
    </alternativeName>
</protein>
<feature type="binding site" evidence="10">
    <location>
        <position position="163"/>
    </location>
    <ligand>
        <name>substrate</name>
    </ligand>
</feature>
<dbReference type="HAMAP" id="MF_00575">
    <property type="entry name" value="LpxH"/>
    <property type="match status" value="1"/>
</dbReference>
<keyword evidence="13" id="KW-1185">Reference proteome</keyword>
<dbReference type="InterPro" id="IPR010138">
    <property type="entry name" value="UDP-diacylglucosamine_Hdrlase"/>
</dbReference>
<evidence type="ECO:0000256" key="6">
    <source>
        <dbReference type="ARBA" id="ARBA00022801"/>
    </source>
</evidence>
<feature type="binding site" evidence="10">
    <location>
        <begin position="78"/>
        <end position="79"/>
    </location>
    <ligand>
        <name>substrate</name>
    </ligand>
</feature>
<dbReference type="EC" id="3.6.1.54" evidence="10"/>
<dbReference type="InterPro" id="IPR029052">
    <property type="entry name" value="Metallo-depent_PP-like"/>
</dbReference>
<keyword evidence="9 10" id="KW-0464">Manganese</keyword>
<feature type="binding site" evidence="10">
    <location>
        <position position="198"/>
    </location>
    <ligand>
        <name>Mn(2+)</name>
        <dbReference type="ChEBI" id="CHEBI:29035"/>
        <label>1</label>
    </ligand>
</feature>
<evidence type="ECO:0000256" key="4">
    <source>
        <dbReference type="ARBA" id="ARBA00022556"/>
    </source>
</evidence>
<comment type="similarity">
    <text evidence="10">Belongs to the LpxH family.</text>
</comment>
<evidence type="ECO:0000256" key="7">
    <source>
        <dbReference type="ARBA" id="ARBA00023098"/>
    </source>
</evidence>
<keyword evidence="4 10" id="KW-0441">Lipid A biosynthesis</keyword>
<dbReference type="SUPFAM" id="SSF56300">
    <property type="entry name" value="Metallo-dependent phosphatases"/>
    <property type="match status" value="1"/>
</dbReference>
<evidence type="ECO:0000256" key="10">
    <source>
        <dbReference type="HAMAP-Rule" id="MF_00575"/>
    </source>
</evidence>
<keyword evidence="3 10" id="KW-0997">Cell inner membrane</keyword>
<dbReference type="GO" id="GO:0005737">
    <property type="term" value="C:cytoplasm"/>
    <property type="evidence" value="ECO:0007669"/>
    <property type="project" value="InterPro"/>
</dbReference>
<keyword evidence="1 10" id="KW-1003">Cell membrane</keyword>
<keyword evidence="8 10" id="KW-0472">Membrane</keyword>
<dbReference type="EMBL" id="UAPV01000001">
    <property type="protein sequence ID" value="SPT69271.1"/>
    <property type="molecule type" value="Genomic_DNA"/>
</dbReference>
<feature type="binding site" evidence="10">
    <location>
        <position position="8"/>
    </location>
    <ligand>
        <name>Mn(2+)</name>
        <dbReference type="ChEBI" id="CHEBI:29035"/>
        <label>1</label>
    </ligand>
</feature>
<feature type="binding site" evidence="10">
    <location>
        <position position="10"/>
    </location>
    <ligand>
        <name>Mn(2+)</name>
        <dbReference type="ChEBI" id="CHEBI:29035"/>
        <label>1</label>
    </ligand>
</feature>
<dbReference type="GO" id="GO:0019897">
    <property type="term" value="C:extrinsic component of plasma membrane"/>
    <property type="evidence" value="ECO:0007669"/>
    <property type="project" value="UniProtKB-UniRule"/>
</dbReference>
<keyword evidence="5 10" id="KW-0479">Metal-binding</keyword>
<feature type="binding site" evidence="10">
    <location>
        <position position="196"/>
    </location>
    <ligand>
        <name>substrate</name>
    </ligand>
</feature>